<comment type="similarity">
    <text evidence="1">Belongs to the complex I LYR family.</text>
</comment>
<name>A0A1C7NHJ3_9FUNG</name>
<accession>A0A1C7NHJ3</accession>
<dbReference type="GO" id="GO:0090324">
    <property type="term" value="P:negative regulation of oxidative phosphorylation"/>
    <property type="evidence" value="ECO:0007669"/>
    <property type="project" value="InterPro"/>
</dbReference>
<dbReference type="AlphaFoldDB" id="A0A1C7NHJ3"/>
<dbReference type="EMBL" id="LUGH01000142">
    <property type="protein sequence ID" value="OBZ88593.1"/>
    <property type="molecule type" value="Genomic_DNA"/>
</dbReference>
<organism evidence="3 4">
    <name type="scientific">Choanephora cucurbitarum</name>
    <dbReference type="NCBI Taxonomy" id="101091"/>
    <lineage>
        <taxon>Eukaryota</taxon>
        <taxon>Fungi</taxon>
        <taxon>Fungi incertae sedis</taxon>
        <taxon>Mucoromycota</taxon>
        <taxon>Mucoromycotina</taxon>
        <taxon>Mucoromycetes</taxon>
        <taxon>Mucorales</taxon>
        <taxon>Mucorineae</taxon>
        <taxon>Choanephoraceae</taxon>
        <taxon>Choanephoroideae</taxon>
        <taxon>Choanephora</taxon>
    </lineage>
</organism>
<evidence type="ECO:0000313" key="4">
    <source>
        <dbReference type="Proteomes" id="UP000093000"/>
    </source>
</evidence>
<dbReference type="CDD" id="cd20265">
    <property type="entry name" value="Complex1_LYR_ETFRF1_LYRM5"/>
    <property type="match status" value="1"/>
</dbReference>
<dbReference type="InterPro" id="IPR045296">
    <property type="entry name" value="Complex1_LYR_ETFRF1_LYRM5"/>
</dbReference>
<dbReference type="InParanoid" id="A0A1C7NHJ3"/>
<dbReference type="PANTHER" id="PTHR21024:SF0">
    <property type="entry name" value="ELECTRON TRANSFER FLAVOPROTEIN REGULATORY FACTOR 1"/>
    <property type="match status" value="1"/>
</dbReference>
<proteinExistence type="inferred from homology"/>
<dbReference type="GO" id="GO:0005739">
    <property type="term" value="C:mitochondrion"/>
    <property type="evidence" value="ECO:0007669"/>
    <property type="project" value="TreeGrafter"/>
</dbReference>
<dbReference type="OrthoDB" id="10258445at2759"/>
<reference evidence="3 4" key="1">
    <citation type="submission" date="2016-03" db="EMBL/GenBank/DDBJ databases">
        <title>Choanephora cucurbitarum.</title>
        <authorList>
            <person name="Min B."/>
            <person name="Park H."/>
            <person name="Park J.-H."/>
            <person name="Shin H.-D."/>
            <person name="Choi I.-G."/>
        </authorList>
    </citation>
    <scope>NUCLEOTIDE SEQUENCE [LARGE SCALE GENOMIC DNA]</scope>
    <source>
        <strain evidence="3 4">KUS-F28377</strain>
    </source>
</reference>
<dbReference type="PANTHER" id="PTHR21024">
    <property type="entry name" value="GROWTH HORMONE-INDUCIBLE SOLUBLE PROTEIN-RELATED"/>
    <property type="match status" value="1"/>
</dbReference>
<keyword evidence="4" id="KW-1185">Reference proteome</keyword>
<dbReference type="GO" id="GO:0022904">
    <property type="term" value="P:respiratory electron transport chain"/>
    <property type="evidence" value="ECO:0007669"/>
    <property type="project" value="TreeGrafter"/>
</dbReference>
<evidence type="ECO:0000313" key="3">
    <source>
        <dbReference type="EMBL" id="OBZ88593.1"/>
    </source>
</evidence>
<evidence type="ECO:0000256" key="1">
    <source>
        <dbReference type="ARBA" id="ARBA00009508"/>
    </source>
</evidence>
<dbReference type="Proteomes" id="UP000093000">
    <property type="component" value="Unassembled WGS sequence"/>
</dbReference>
<sequence>MLRSRVISLYKQLVYLGREYPAGYTDFFRPKLKDAFMKKKDLTDPQEIEKAIQFGEYIIKELETLYYLRKYRTLRKRYNETQ</sequence>
<comment type="caution">
    <text evidence="3">The sequence shown here is derived from an EMBL/GenBank/DDBJ whole genome shotgun (WGS) entry which is preliminary data.</text>
</comment>
<dbReference type="Pfam" id="PF05347">
    <property type="entry name" value="Complex1_LYR"/>
    <property type="match status" value="1"/>
</dbReference>
<dbReference type="InterPro" id="IPR052000">
    <property type="entry name" value="ETFRF1"/>
</dbReference>
<protein>
    <submittedName>
        <fullName evidence="3">LYR motif-containing protein 5A</fullName>
    </submittedName>
</protein>
<gene>
    <name evidence="3" type="primary">lyrm5a</name>
    <name evidence="3" type="ORF">A0J61_03342</name>
</gene>
<evidence type="ECO:0000259" key="2">
    <source>
        <dbReference type="Pfam" id="PF05347"/>
    </source>
</evidence>
<dbReference type="InterPro" id="IPR008011">
    <property type="entry name" value="Complex1_LYR_dom"/>
</dbReference>
<feature type="domain" description="Complex 1 LYR protein" evidence="2">
    <location>
        <begin position="5"/>
        <end position="56"/>
    </location>
</feature>
<dbReference type="STRING" id="101091.A0A1C7NHJ3"/>